<dbReference type="AlphaFoldDB" id="A0A2L2LMF9"/>
<geneLocation type="plasmid" evidence="2">
    <name>pat1d1609a</name>
</geneLocation>
<dbReference type="Proteomes" id="UP000237717">
    <property type="component" value="Plasmid pAt1D1609a"/>
</dbReference>
<protein>
    <submittedName>
        <fullName evidence="1">Uncharacterized protein</fullName>
    </submittedName>
</protein>
<dbReference type="EMBL" id="CP026927">
    <property type="protein sequence ID" value="AVH45517.1"/>
    <property type="molecule type" value="Genomic_DNA"/>
</dbReference>
<evidence type="ECO:0000313" key="2">
    <source>
        <dbReference type="Proteomes" id="UP000237717"/>
    </source>
</evidence>
<sequence>MQDNPRDFLSKLLATAKHFIERQAALKHAKLLAAKSSNKVRLRLIASEDPADTAQRLVARSVAIAVIDCLEMI</sequence>
<proteinExistence type="predicted"/>
<accession>A0A2L2LMF9</accession>
<name>A0A2L2LMF9_AGRTU</name>
<evidence type="ECO:0000313" key="1">
    <source>
        <dbReference type="EMBL" id="AVH45517.1"/>
    </source>
</evidence>
<gene>
    <name evidence="1" type="ORF">At1D1609_54860</name>
</gene>
<organism evidence="1 2">
    <name type="scientific">Agrobacterium tumefaciens</name>
    <dbReference type="NCBI Taxonomy" id="358"/>
    <lineage>
        <taxon>Bacteria</taxon>
        <taxon>Pseudomonadati</taxon>
        <taxon>Pseudomonadota</taxon>
        <taxon>Alphaproteobacteria</taxon>
        <taxon>Hyphomicrobiales</taxon>
        <taxon>Rhizobiaceae</taxon>
        <taxon>Rhizobium/Agrobacterium group</taxon>
        <taxon>Agrobacterium</taxon>
        <taxon>Agrobacterium tumefaciens complex</taxon>
    </lineage>
</organism>
<keyword evidence="1" id="KW-0614">Plasmid</keyword>
<reference evidence="1 2" key="1">
    <citation type="submission" date="2018-02" db="EMBL/GenBank/DDBJ databases">
        <title>Complete genome sequence of Agrobacterium tumefaciens 1D1609.</title>
        <authorList>
            <person name="Cho S.-T."/>
            <person name="Haryono M."/>
            <person name="Chang H.-H."/>
            <person name="Santos M.N."/>
            <person name="Lai E.-M."/>
            <person name="Kuo C.-H."/>
        </authorList>
    </citation>
    <scope>NUCLEOTIDE SEQUENCE [LARGE SCALE GENOMIC DNA]</scope>
    <source>
        <strain evidence="1 2">1D1609</strain>
        <plasmid evidence="2">Plasmid pat1d1609a</plasmid>
    </source>
</reference>